<gene>
    <name evidence="2" type="ORF">K491DRAFT_551378</name>
</gene>
<dbReference type="InterPro" id="IPR010730">
    <property type="entry name" value="HET"/>
</dbReference>
<reference evidence="2" key="1">
    <citation type="journal article" date="2020" name="Stud. Mycol.">
        <title>101 Dothideomycetes genomes: a test case for predicting lifestyles and emergence of pathogens.</title>
        <authorList>
            <person name="Haridas S."/>
            <person name="Albert R."/>
            <person name="Binder M."/>
            <person name="Bloem J."/>
            <person name="Labutti K."/>
            <person name="Salamov A."/>
            <person name="Andreopoulos B."/>
            <person name="Baker S."/>
            <person name="Barry K."/>
            <person name="Bills G."/>
            <person name="Bluhm B."/>
            <person name="Cannon C."/>
            <person name="Castanera R."/>
            <person name="Culley D."/>
            <person name="Daum C."/>
            <person name="Ezra D."/>
            <person name="Gonzalez J."/>
            <person name="Henrissat B."/>
            <person name="Kuo A."/>
            <person name="Liang C."/>
            <person name="Lipzen A."/>
            <person name="Lutzoni F."/>
            <person name="Magnuson J."/>
            <person name="Mondo S."/>
            <person name="Nolan M."/>
            <person name="Ohm R."/>
            <person name="Pangilinan J."/>
            <person name="Park H.-J."/>
            <person name="Ramirez L."/>
            <person name="Alfaro M."/>
            <person name="Sun H."/>
            <person name="Tritt A."/>
            <person name="Yoshinaga Y."/>
            <person name="Zwiers L.-H."/>
            <person name="Turgeon B."/>
            <person name="Goodwin S."/>
            <person name="Spatafora J."/>
            <person name="Crous P."/>
            <person name="Grigoriev I."/>
        </authorList>
    </citation>
    <scope>NUCLEOTIDE SEQUENCE</scope>
    <source>
        <strain evidence="2">CBS 122681</strain>
    </source>
</reference>
<evidence type="ECO:0000259" key="1">
    <source>
        <dbReference type="Pfam" id="PF06985"/>
    </source>
</evidence>
<feature type="non-terminal residue" evidence="2">
    <location>
        <position position="352"/>
    </location>
</feature>
<accession>A0A6A6TAH7</accession>
<evidence type="ECO:0000313" key="3">
    <source>
        <dbReference type="Proteomes" id="UP000799324"/>
    </source>
</evidence>
<dbReference type="Proteomes" id="UP000799324">
    <property type="component" value="Unassembled WGS sequence"/>
</dbReference>
<dbReference type="OrthoDB" id="3691074at2759"/>
<dbReference type="EMBL" id="MU004343">
    <property type="protein sequence ID" value="KAF2655908.1"/>
    <property type="molecule type" value="Genomic_DNA"/>
</dbReference>
<dbReference type="Pfam" id="PF06985">
    <property type="entry name" value="HET"/>
    <property type="match status" value="1"/>
</dbReference>
<sequence>YAALSYCWGNEKDAESQFKTDEASLEHRCTGLLHELMTPTTSDAIALTRAIGLRYIWIDALCIVQDDADDWVHESSQMNLVYRHAFVTFCTLNSDSCHESFLRRAPAVRVLFQSKIQKDINGYYMIRLRPRSAIYLYTLDRTKYMWDHALSRWGERCWTFQEQEMSTRRLLFGISRMHFACANCQWSEGDDAPTDRPESGVLDRITRFPESHVSSGELYDCWGSLVQQYGDRSVTFDKDRLPAIAGLARMIGEALKDQYLAGLWRGNLHHGLIWTISGDVASHAYGLETHLQNIRRRSYVAPSWSWASCPNIDVGRVYDARVVEESAVVDVNIETDVEDPFGQVSGGLLRLR</sequence>
<dbReference type="PANTHER" id="PTHR33112:SF16">
    <property type="entry name" value="HETEROKARYON INCOMPATIBILITY DOMAIN-CONTAINING PROTEIN"/>
    <property type="match status" value="1"/>
</dbReference>
<feature type="domain" description="Heterokaryon incompatibility" evidence="1">
    <location>
        <begin position="1"/>
        <end position="162"/>
    </location>
</feature>
<dbReference type="PANTHER" id="PTHR33112">
    <property type="entry name" value="DOMAIN PROTEIN, PUTATIVE-RELATED"/>
    <property type="match status" value="1"/>
</dbReference>
<evidence type="ECO:0000313" key="2">
    <source>
        <dbReference type="EMBL" id="KAF2655908.1"/>
    </source>
</evidence>
<feature type="non-terminal residue" evidence="2">
    <location>
        <position position="1"/>
    </location>
</feature>
<keyword evidence="3" id="KW-1185">Reference proteome</keyword>
<name>A0A6A6TAH7_9PLEO</name>
<protein>
    <submittedName>
        <fullName evidence="2">HET-domain-containing protein</fullName>
    </submittedName>
</protein>
<proteinExistence type="predicted"/>
<organism evidence="2 3">
    <name type="scientific">Lophiostoma macrostomum CBS 122681</name>
    <dbReference type="NCBI Taxonomy" id="1314788"/>
    <lineage>
        <taxon>Eukaryota</taxon>
        <taxon>Fungi</taxon>
        <taxon>Dikarya</taxon>
        <taxon>Ascomycota</taxon>
        <taxon>Pezizomycotina</taxon>
        <taxon>Dothideomycetes</taxon>
        <taxon>Pleosporomycetidae</taxon>
        <taxon>Pleosporales</taxon>
        <taxon>Lophiostomataceae</taxon>
        <taxon>Lophiostoma</taxon>
    </lineage>
</organism>
<dbReference type="AlphaFoldDB" id="A0A6A6TAH7"/>